<dbReference type="GeneID" id="43599875"/>
<dbReference type="RefSeq" id="XP_031867918.1">
    <property type="nucleotide sequence ID" value="XM_032015649.1"/>
</dbReference>
<evidence type="ECO:0000256" key="1">
    <source>
        <dbReference type="SAM" id="MobiDB-lite"/>
    </source>
</evidence>
<organism evidence="2 3">
    <name type="scientific">Venustampulla echinocandica</name>
    <dbReference type="NCBI Taxonomy" id="2656787"/>
    <lineage>
        <taxon>Eukaryota</taxon>
        <taxon>Fungi</taxon>
        <taxon>Dikarya</taxon>
        <taxon>Ascomycota</taxon>
        <taxon>Pezizomycotina</taxon>
        <taxon>Leotiomycetes</taxon>
        <taxon>Helotiales</taxon>
        <taxon>Pleuroascaceae</taxon>
        <taxon>Venustampulla</taxon>
    </lineage>
</organism>
<name>A0A370TIB9_9HELO</name>
<protein>
    <submittedName>
        <fullName evidence="2">Uncharacterized protein</fullName>
    </submittedName>
</protein>
<feature type="compositionally biased region" description="Polar residues" evidence="1">
    <location>
        <begin position="91"/>
        <end position="110"/>
    </location>
</feature>
<sequence>MLLHLVTVRRPAPLLVPPHTHRLRARSRQANHEAFAAAAQRSLGLEVNCEARPRVMEDDPSEGEERKLHSCSYYSITPLLPPYSITPWLNSNQQPAASSPTRQLAMSGQVRSAPARRTVQLHGRGRGRGRPVTTLHICIRVFQIDLSAMVQMAHRQTCGETLETA</sequence>
<proteinExistence type="predicted"/>
<comment type="caution">
    <text evidence="2">The sequence shown here is derived from an EMBL/GenBank/DDBJ whole genome shotgun (WGS) entry which is preliminary data.</text>
</comment>
<keyword evidence="3" id="KW-1185">Reference proteome</keyword>
<dbReference type="Proteomes" id="UP000254866">
    <property type="component" value="Unassembled WGS sequence"/>
</dbReference>
<accession>A0A370TIB9</accession>
<dbReference type="AlphaFoldDB" id="A0A370TIB9"/>
<gene>
    <name evidence="2" type="ORF">BP5553_07026</name>
</gene>
<feature type="region of interest" description="Disordered" evidence="1">
    <location>
        <begin position="91"/>
        <end position="127"/>
    </location>
</feature>
<reference evidence="2 3" key="1">
    <citation type="journal article" date="2018" name="IMA Fungus">
        <title>IMA Genome-F 9: Draft genome sequence of Annulohypoxylon stygium, Aspergillus mulundensis, Berkeleyomyces basicola (syn. Thielaviopsis basicola), Ceratocystis smalleyi, two Cercospora beticola strains, Coleophoma cylindrospora, Fusarium fracticaudum, Phialophora cf. hyalina, and Morchella septimelata.</title>
        <authorList>
            <person name="Wingfield B.D."/>
            <person name="Bills G.F."/>
            <person name="Dong Y."/>
            <person name="Huang W."/>
            <person name="Nel W.J."/>
            <person name="Swalarsk-Parry B.S."/>
            <person name="Vaghefi N."/>
            <person name="Wilken P.M."/>
            <person name="An Z."/>
            <person name="de Beer Z.W."/>
            <person name="De Vos L."/>
            <person name="Chen L."/>
            <person name="Duong T.A."/>
            <person name="Gao Y."/>
            <person name="Hammerbacher A."/>
            <person name="Kikkert J.R."/>
            <person name="Li Y."/>
            <person name="Li H."/>
            <person name="Li K."/>
            <person name="Li Q."/>
            <person name="Liu X."/>
            <person name="Ma X."/>
            <person name="Naidoo K."/>
            <person name="Pethybridge S.J."/>
            <person name="Sun J."/>
            <person name="Steenkamp E.T."/>
            <person name="van der Nest M.A."/>
            <person name="van Wyk S."/>
            <person name="Wingfield M.J."/>
            <person name="Xiong C."/>
            <person name="Yue Q."/>
            <person name="Zhang X."/>
        </authorList>
    </citation>
    <scope>NUCLEOTIDE SEQUENCE [LARGE SCALE GENOMIC DNA]</scope>
    <source>
        <strain evidence="2 3">BP 5553</strain>
    </source>
</reference>
<evidence type="ECO:0000313" key="3">
    <source>
        <dbReference type="Proteomes" id="UP000254866"/>
    </source>
</evidence>
<dbReference type="EMBL" id="NPIC01000006">
    <property type="protein sequence ID" value="RDL35095.1"/>
    <property type="molecule type" value="Genomic_DNA"/>
</dbReference>
<evidence type="ECO:0000313" key="2">
    <source>
        <dbReference type="EMBL" id="RDL35095.1"/>
    </source>
</evidence>